<dbReference type="Pfam" id="PF02687">
    <property type="entry name" value="FtsX"/>
    <property type="match status" value="1"/>
</dbReference>
<feature type="domain" description="MacB-like periplasmic core" evidence="9">
    <location>
        <begin position="20"/>
        <end position="240"/>
    </location>
</feature>
<feature type="transmembrane region" description="Helical" evidence="7">
    <location>
        <begin position="357"/>
        <end position="381"/>
    </location>
</feature>
<feature type="transmembrane region" description="Helical" evidence="7">
    <location>
        <begin position="266"/>
        <end position="289"/>
    </location>
</feature>
<evidence type="ECO:0000256" key="5">
    <source>
        <dbReference type="ARBA" id="ARBA00023136"/>
    </source>
</evidence>
<dbReference type="HOGENOM" id="CLU_055576_1_0_9"/>
<dbReference type="PATRIC" id="fig|537010.4.peg.220"/>
<dbReference type="PANTHER" id="PTHR30572">
    <property type="entry name" value="MEMBRANE COMPONENT OF TRANSPORTER-RELATED"/>
    <property type="match status" value="1"/>
</dbReference>
<dbReference type="AlphaFoldDB" id="G9XH11"/>
<evidence type="ECO:0000256" key="4">
    <source>
        <dbReference type="ARBA" id="ARBA00022989"/>
    </source>
</evidence>
<keyword evidence="4 7" id="KW-1133">Transmembrane helix</keyword>
<comment type="caution">
    <text evidence="10">The sequence shown here is derived from an EMBL/GenBank/DDBJ whole genome shotgun (WGS) entry which is preliminary data.</text>
</comment>
<keyword evidence="3 7" id="KW-0812">Transmembrane</keyword>
<evidence type="ECO:0000256" key="1">
    <source>
        <dbReference type="ARBA" id="ARBA00004651"/>
    </source>
</evidence>
<evidence type="ECO:0000256" key="2">
    <source>
        <dbReference type="ARBA" id="ARBA00022475"/>
    </source>
</evidence>
<dbReference type="GO" id="GO:0005886">
    <property type="term" value="C:plasma membrane"/>
    <property type="evidence" value="ECO:0007669"/>
    <property type="project" value="UniProtKB-SubCell"/>
</dbReference>
<dbReference type="InterPro" id="IPR025857">
    <property type="entry name" value="MacB_PCD"/>
</dbReference>
<dbReference type="Pfam" id="PF12704">
    <property type="entry name" value="MacB_PCD"/>
    <property type="match status" value="1"/>
</dbReference>
<proteinExistence type="inferred from homology"/>
<dbReference type="InterPro" id="IPR050250">
    <property type="entry name" value="Macrolide_Exporter_MacB"/>
</dbReference>
<name>G9XH11_DESHA</name>
<dbReference type="EMBL" id="AFZX01000006">
    <property type="protein sequence ID" value="EHL09048.1"/>
    <property type="molecule type" value="Genomic_DNA"/>
</dbReference>
<evidence type="ECO:0000259" key="9">
    <source>
        <dbReference type="Pfam" id="PF12704"/>
    </source>
</evidence>
<keyword evidence="5 7" id="KW-0472">Membrane</keyword>
<comment type="similarity">
    <text evidence="6">Belongs to the ABC-4 integral membrane protein family.</text>
</comment>
<feature type="transmembrane region" description="Helical" evidence="7">
    <location>
        <begin position="20"/>
        <end position="42"/>
    </location>
</feature>
<evidence type="ECO:0000256" key="7">
    <source>
        <dbReference type="SAM" id="Phobius"/>
    </source>
</evidence>
<keyword evidence="2" id="KW-1003">Cell membrane</keyword>
<feature type="transmembrane region" description="Helical" evidence="7">
    <location>
        <begin position="310"/>
        <end position="337"/>
    </location>
</feature>
<evidence type="ECO:0000256" key="3">
    <source>
        <dbReference type="ARBA" id="ARBA00022692"/>
    </source>
</evidence>
<protein>
    <submittedName>
        <fullName evidence="10">Efflux ABC transporter, permease protein</fullName>
    </submittedName>
</protein>
<reference evidence="10 11" key="1">
    <citation type="submission" date="2011-08" db="EMBL/GenBank/DDBJ databases">
        <authorList>
            <person name="Weinstock G."/>
            <person name="Sodergren E."/>
            <person name="Clifton S."/>
            <person name="Fulton L."/>
            <person name="Fulton B."/>
            <person name="Courtney L."/>
            <person name="Fronick C."/>
            <person name="Harrison M."/>
            <person name="Strong C."/>
            <person name="Farmer C."/>
            <person name="Delahaunty K."/>
            <person name="Markovic C."/>
            <person name="Hall O."/>
            <person name="Minx P."/>
            <person name="Tomlinson C."/>
            <person name="Mitreva M."/>
            <person name="Hou S."/>
            <person name="Chen J."/>
            <person name="Wollam A."/>
            <person name="Pepin K.H."/>
            <person name="Johnson M."/>
            <person name="Bhonagiri V."/>
            <person name="Zhang X."/>
            <person name="Suruliraj S."/>
            <person name="Warren W."/>
            <person name="Chinwalla A."/>
            <person name="Mardis E.R."/>
            <person name="Wilson R.K."/>
        </authorList>
    </citation>
    <scope>NUCLEOTIDE SEQUENCE [LARGE SCALE GENOMIC DNA]</scope>
    <source>
        <strain evidence="10 11">DP7</strain>
    </source>
</reference>
<dbReference type="Proteomes" id="UP000004416">
    <property type="component" value="Unassembled WGS sequence"/>
</dbReference>
<comment type="subcellular location">
    <subcellularLocation>
        <location evidence="1">Cell membrane</location>
        <topology evidence="1">Multi-pass membrane protein</topology>
    </subcellularLocation>
</comment>
<evidence type="ECO:0000313" key="11">
    <source>
        <dbReference type="Proteomes" id="UP000004416"/>
    </source>
</evidence>
<evidence type="ECO:0000313" key="10">
    <source>
        <dbReference type="EMBL" id="EHL09048.1"/>
    </source>
</evidence>
<feature type="domain" description="ABC3 transporter permease C-terminal" evidence="8">
    <location>
        <begin position="270"/>
        <end position="389"/>
    </location>
</feature>
<dbReference type="GO" id="GO:0022857">
    <property type="term" value="F:transmembrane transporter activity"/>
    <property type="evidence" value="ECO:0007669"/>
    <property type="project" value="TreeGrafter"/>
</dbReference>
<organism evidence="10 11">
    <name type="scientific">Desulfitobacterium hafniense DP7</name>
    <dbReference type="NCBI Taxonomy" id="537010"/>
    <lineage>
        <taxon>Bacteria</taxon>
        <taxon>Bacillati</taxon>
        <taxon>Bacillota</taxon>
        <taxon>Clostridia</taxon>
        <taxon>Eubacteriales</taxon>
        <taxon>Desulfitobacteriaceae</taxon>
        <taxon>Desulfitobacterium</taxon>
    </lineage>
</organism>
<dbReference type="InterPro" id="IPR003838">
    <property type="entry name" value="ABC3_permease_C"/>
</dbReference>
<sequence>MMFAKLIWRNAKRRPWQQGLTLFVVVACAAALTAGILLVWGIEKGGQSAVDNLGADVMAIPADAHLEPGQVLFTGAPANIYMNSEVLKEIEKVPGVEAISAQFFSQTLNQGCCSLPEEYRLVGYDPQTDFLIRDLLAKGVGRDLKNTEVIVGGNVPAFLGDRVVVLAEPFDVAGYLEPMGGSIDDTIFVPIATARRLAGKSPYLQEYWQEAGSPEQLVSSVLIKTKDGADPNQVAKAIDRISGIKSVAAGKLFSELKEELLVIKEILRLLVVIICGITMASLASRYSSLVLERQQELALLRALGTERGNLFKLVMLETLCSGLAAAVMGCLAGYGLVLYLAKSLSKHSSFPFMLPGAAQLCAAGLGIIAFVLLICCLAAFWPARSSSRLDPVTALTEGELR</sequence>
<accession>G9XH11</accession>
<dbReference type="PANTHER" id="PTHR30572:SF4">
    <property type="entry name" value="ABC TRANSPORTER PERMEASE YTRF"/>
    <property type="match status" value="1"/>
</dbReference>
<evidence type="ECO:0000256" key="6">
    <source>
        <dbReference type="ARBA" id="ARBA00038076"/>
    </source>
</evidence>
<evidence type="ECO:0000259" key="8">
    <source>
        <dbReference type="Pfam" id="PF02687"/>
    </source>
</evidence>
<dbReference type="PROSITE" id="PS51257">
    <property type="entry name" value="PROKAR_LIPOPROTEIN"/>
    <property type="match status" value="1"/>
</dbReference>
<gene>
    <name evidence="10" type="ORF">HMPREF0322_00234</name>
</gene>